<feature type="region of interest" description="Disordered" evidence="4">
    <location>
        <begin position="373"/>
        <end position="401"/>
    </location>
</feature>
<accession>A0A8I2YGU0</accession>
<dbReference type="EMBL" id="JAGFBS010000031">
    <property type="protein sequence ID" value="KAG6371949.1"/>
    <property type="molecule type" value="Genomic_DNA"/>
</dbReference>
<dbReference type="InterPro" id="IPR004166">
    <property type="entry name" value="a-kinase_dom"/>
</dbReference>
<sequence>MPPLQVAALFTETAAEDRRCEGRNCAVVIPRGSPYYPVASLKPNQPGRNMCHSCFKECLKKKYTEVREQPSSAQLAEIRKSVSASQSKFNPPSVLAMAQQHAAGVLPVSRVSVGMLPPSSIPARHHRTGPDVLAPAVWSADSRSSSGSSRLLMPPSAPAGYSKSHDFYMDSIGYWSNRARIGPPAETIVLRISALHEGGQRRAGRLHGTHFGNIVEGKKDIDARITAPGLVAVAHETLDPHILAFCSDFAWRPDEFVVRDESWVDLTKHVDAHEPYFYRECLQLSNSKISKGAKFKSRTFNLYVVVPQSQWVDYEQFIAKRDGTDLATTTTRKSKPRRSTSSAVTSSHRLSLSSDLSPDDLFLPTLNATTVPRDRVSSATHLAAAKQPKPGDRDPDEPAPAVGMAIKRTHKHTGSHSSITTKSPPTKKKFTEVADECIDADTLREALIAGGTADLDTSKVLTSSVYFADFYPIPTVPISMILKSPAHNAFIVDPKTTMMHPGQLRLSTGDKYLGAGGFKSAYTATLLLSKTRETGIGSRVCDTIVVKRPYIRQGKCNPAPPFKRYGLKEESEKLFREANVLYWAKSLFQIVTDFIANALAKATEQPPFQIPSVRFVDAGLAFRYSIGPSRGSKAPSVDCTYLCEEEIKDSIELFTKFIHNGSCVPLVGPEEFGYDVAQFLAFTQHVQYVETGGLAYISDYQGTPSLLTDPQILTHQQVLLYFVDYLADY</sequence>
<feature type="domain" description="Alpha-type protein kinase" evidence="5">
    <location>
        <begin position="516"/>
        <end position="717"/>
    </location>
</feature>
<evidence type="ECO:0000256" key="3">
    <source>
        <dbReference type="ARBA" id="ARBA00022777"/>
    </source>
</evidence>
<feature type="compositionally biased region" description="Low complexity" evidence="4">
    <location>
        <begin position="415"/>
        <end position="424"/>
    </location>
</feature>
<comment type="caution">
    <text evidence="6">The sequence shown here is derived from an EMBL/GenBank/DDBJ whole genome shotgun (WGS) entry which is preliminary data.</text>
</comment>
<gene>
    <name evidence="6" type="ORF">JVT61DRAFT_8963</name>
</gene>
<keyword evidence="2" id="KW-0808">Transferase</keyword>
<evidence type="ECO:0000259" key="5">
    <source>
        <dbReference type="Pfam" id="PF02816"/>
    </source>
</evidence>
<dbReference type="GO" id="GO:0004674">
    <property type="term" value="F:protein serine/threonine kinase activity"/>
    <property type="evidence" value="ECO:0007669"/>
    <property type="project" value="UniProtKB-KW"/>
</dbReference>
<reference evidence="6" key="1">
    <citation type="submission" date="2021-03" db="EMBL/GenBank/DDBJ databases">
        <title>Evolutionary innovations through gain and loss of genes in the ectomycorrhizal Boletales.</title>
        <authorList>
            <person name="Wu G."/>
            <person name="Miyauchi S."/>
            <person name="Morin E."/>
            <person name="Yang Z.-L."/>
            <person name="Xu J."/>
            <person name="Martin F.M."/>
        </authorList>
    </citation>
    <scope>NUCLEOTIDE SEQUENCE</scope>
    <source>
        <strain evidence="6">BR01</strain>
    </source>
</reference>
<organism evidence="6 7">
    <name type="scientific">Boletus reticuloceps</name>
    <dbReference type="NCBI Taxonomy" id="495285"/>
    <lineage>
        <taxon>Eukaryota</taxon>
        <taxon>Fungi</taxon>
        <taxon>Dikarya</taxon>
        <taxon>Basidiomycota</taxon>
        <taxon>Agaricomycotina</taxon>
        <taxon>Agaricomycetes</taxon>
        <taxon>Agaricomycetidae</taxon>
        <taxon>Boletales</taxon>
        <taxon>Boletineae</taxon>
        <taxon>Boletaceae</taxon>
        <taxon>Boletoideae</taxon>
        <taxon>Boletus</taxon>
    </lineage>
</organism>
<keyword evidence="7" id="KW-1185">Reference proteome</keyword>
<protein>
    <recommendedName>
        <fullName evidence="5">Alpha-type protein kinase domain-containing protein</fullName>
    </recommendedName>
</protein>
<feature type="compositionally biased region" description="Low complexity" evidence="4">
    <location>
        <begin position="339"/>
        <end position="353"/>
    </location>
</feature>
<evidence type="ECO:0000313" key="7">
    <source>
        <dbReference type="Proteomes" id="UP000683000"/>
    </source>
</evidence>
<feature type="region of interest" description="Disordered" evidence="4">
    <location>
        <begin position="328"/>
        <end position="353"/>
    </location>
</feature>
<dbReference type="GO" id="GO:0005524">
    <property type="term" value="F:ATP binding"/>
    <property type="evidence" value="ECO:0007669"/>
    <property type="project" value="InterPro"/>
</dbReference>
<proteinExistence type="predicted"/>
<name>A0A8I2YGU0_9AGAM</name>
<dbReference type="OrthoDB" id="2675751at2759"/>
<dbReference type="AlphaFoldDB" id="A0A8I2YGU0"/>
<keyword evidence="3" id="KW-0418">Kinase</keyword>
<dbReference type="Proteomes" id="UP000683000">
    <property type="component" value="Unassembled WGS sequence"/>
</dbReference>
<evidence type="ECO:0000256" key="4">
    <source>
        <dbReference type="SAM" id="MobiDB-lite"/>
    </source>
</evidence>
<dbReference type="Pfam" id="PF02816">
    <property type="entry name" value="Alpha_kinase"/>
    <property type="match status" value="1"/>
</dbReference>
<keyword evidence="1" id="KW-0723">Serine/threonine-protein kinase</keyword>
<evidence type="ECO:0000313" key="6">
    <source>
        <dbReference type="EMBL" id="KAG6371949.1"/>
    </source>
</evidence>
<evidence type="ECO:0000256" key="2">
    <source>
        <dbReference type="ARBA" id="ARBA00022679"/>
    </source>
</evidence>
<dbReference type="Gene3D" id="3.20.200.10">
    <property type="entry name" value="MHCK/EF2 kinase"/>
    <property type="match status" value="1"/>
</dbReference>
<evidence type="ECO:0000256" key="1">
    <source>
        <dbReference type="ARBA" id="ARBA00022527"/>
    </source>
</evidence>
<feature type="region of interest" description="Disordered" evidence="4">
    <location>
        <begin position="409"/>
        <end position="428"/>
    </location>
</feature>